<dbReference type="HOGENOM" id="CLU_004121_3_0_6"/>
<dbReference type="STRING" id="80852.AWOD_II_1030"/>
<dbReference type="Gene3D" id="2.40.50.230">
    <property type="entry name" value="Gp5 N-terminal domain"/>
    <property type="match status" value="1"/>
</dbReference>
<protein>
    <submittedName>
        <fullName evidence="5">Putative type VI secretion protein VgrG</fullName>
    </submittedName>
</protein>
<accession>A0A090IDF5</accession>
<feature type="compositionally biased region" description="Polar residues" evidence="2">
    <location>
        <begin position="450"/>
        <end position="473"/>
    </location>
</feature>
<dbReference type="AlphaFoldDB" id="A0A090IDF5"/>
<evidence type="ECO:0000313" key="6">
    <source>
        <dbReference type="Proteomes" id="UP000032427"/>
    </source>
</evidence>
<sequence length="661" mass="73022">MTQLLHESRPLTVKLADNKTYIVTQLECDEVLSKGTHFTLSVASNNEIGDKALGKSVDVTFQQEEEERHFFGLAISIELVGYSEEKSLFFYRIQASDPLSLLAYRHNRQIFQDMTTKQIIDKVLGESDFKSYFKFSVSGEGQKHKYCAQLDESDFSFVQRLLSSEGWHYHVDHTGSKAIVIIADSNQGFKSIEKSSVYFQDGNSDPERVVNTWQLKTSIGTAKLSLADHTQELAEVFSSGERKSEFTHSPTSLSSYHYGQGFTDKGDIRSAVKRQMEALDIGKTLATSKSYIAALSCGKRFKLVKHPVGSFNQEYVISQVTHSIHCDESGRGMTYQNHFQCLTTSSPYRPILLPKPQMHSVHTATVTGPKDKEIYRDEMGRIKVQFHWDQQGKEDENTSCWLPVSQGLASKGFGMQFVPRIGDEVLVQYIDGNPDQPIVVGSIYNKANTTPYSSASQSGIKTRTTPKGSSKQGNELRFEDQKDKEHVFLHAEKDFLLDANNDWITTIKGKQTTTIEKTSDLLVKEALSLKSEKTIEISSKDNWSSSSDKEVKLNAGSNMSLEAKSSVTVDGSSIAITGKSKIELKVGASKIEISASGIKIDAPQVSITGKAKAEMKAAMVTVEGQGKADIKAAMVTLNGSAMTQVKAGAMVQIQGAITKVN</sequence>
<dbReference type="InterPro" id="IPR037026">
    <property type="entry name" value="Vgr_OB-fold_dom_sf"/>
</dbReference>
<dbReference type="SUPFAM" id="SSF69255">
    <property type="entry name" value="gp5 N-terminal domain-like"/>
    <property type="match status" value="1"/>
</dbReference>
<keyword evidence="6" id="KW-1185">Reference proteome</keyword>
<dbReference type="NCBIfam" id="TIGR03361">
    <property type="entry name" value="VI_Rhs_Vgr"/>
    <property type="match status" value="1"/>
</dbReference>
<dbReference type="SUPFAM" id="SSF69279">
    <property type="entry name" value="Phage tail proteins"/>
    <property type="match status" value="2"/>
</dbReference>
<dbReference type="KEGG" id="awd:AWOD_II_1030"/>
<evidence type="ECO:0000259" key="4">
    <source>
        <dbReference type="Pfam" id="PF22178"/>
    </source>
</evidence>
<dbReference type="PATRIC" id="fig|80852.17.peg.3830"/>
<gene>
    <name evidence="5" type="primary">vgrG</name>
    <name evidence="5" type="ORF">AWOD_II_1030</name>
</gene>
<dbReference type="Gene3D" id="2.30.110.50">
    <property type="match status" value="1"/>
</dbReference>
<dbReference type="InterPro" id="IPR006531">
    <property type="entry name" value="Gp5/Vgr_OB"/>
</dbReference>
<comment type="similarity">
    <text evidence="1">Belongs to the VgrG protein family.</text>
</comment>
<dbReference type="Pfam" id="PF22178">
    <property type="entry name" value="Gp5_trimer_C"/>
    <property type="match status" value="1"/>
</dbReference>
<evidence type="ECO:0000256" key="2">
    <source>
        <dbReference type="SAM" id="MobiDB-lite"/>
    </source>
</evidence>
<dbReference type="Gene3D" id="3.55.50.10">
    <property type="entry name" value="Baseplate protein-like domains"/>
    <property type="match status" value="1"/>
</dbReference>
<dbReference type="InterPro" id="IPR006533">
    <property type="entry name" value="T6SS_Vgr_RhsGE"/>
</dbReference>
<dbReference type="Pfam" id="PF04717">
    <property type="entry name" value="Phage_base_V"/>
    <property type="match status" value="1"/>
</dbReference>
<dbReference type="EMBL" id="LN554847">
    <property type="protein sequence ID" value="CED57649.1"/>
    <property type="molecule type" value="Genomic_DNA"/>
</dbReference>
<reference evidence="6" key="1">
    <citation type="submission" date="2014-09" db="EMBL/GenBank/DDBJ databases">
        <authorList>
            <person name="Hjerde E."/>
        </authorList>
    </citation>
    <scope>NUCLEOTIDE SEQUENCE [LARGE SCALE GENOMIC DNA]</scope>
    <source>
        <strain evidence="6">06/09/139</strain>
    </source>
</reference>
<evidence type="ECO:0000313" key="5">
    <source>
        <dbReference type="EMBL" id="CED57649.1"/>
    </source>
</evidence>
<proteinExistence type="inferred from homology"/>
<name>A0A090IDF5_9GAMM</name>
<dbReference type="Gene3D" id="4.10.220.110">
    <property type="match status" value="1"/>
</dbReference>
<dbReference type="SUPFAM" id="SSF69349">
    <property type="entry name" value="Phage fibre proteins"/>
    <property type="match status" value="1"/>
</dbReference>
<feature type="region of interest" description="Disordered" evidence="2">
    <location>
        <begin position="450"/>
        <end position="479"/>
    </location>
</feature>
<dbReference type="NCBIfam" id="TIGR01646">
    <property type="entry name" value="vgr_GE"/>
    <property type="match status" value="1"/>
</dbReference>
<dbReference type="Proteomes" id="UP000032427">
    <property type="component" value="Chromosome 2"/>
</dbReference>
<evidence type="ECO:0000259" key="3">
    <source>
        <dbReference type="Pfam" id="PF04717"/>
    </source>
</evidence>
<organism evidence="5 6">
    <name type="scientific">Aliivibrio wodanis</name>
    <dbReference type="NCBI Taxonomy" id="80852"/>
    <lineage>
        <taxon>Bacteria</taxon>
        <taxon>Pseudomonadati</taxon>
        <taxon>Pseudomonadota</taxon>
        <taxon>Gammaproteobacteria</taxon>
        <taxon>Vibrionales</taxon>
        <taxon>Vibrionaceae</taxon>
        <taxon>Aliivibrio</taxon>
    </lineage>
</organism>
<dbReference type="Pfam" id="PF05954">
    <property type="entry name" value="Phage_GPD"/>
    <property type="match status" value="1"/>
</dbReference>
<dbReference type="InterPro" id="IPR017847">
    <property type="entry name" value="T6SS_RhsGE_Vgr_subset"/>
</dbReference>
<dbReference type="InterPro" id="IPR054030">
    <property type="entry name" value="Gp5_Vgr_C"/>
</dbReference>
<feature type="domain" description="Gp5/Type VI secretion system Vgr protein OB-fold" evidence="3">
    <location>
        <begin position="376"/>
        <end position="444"/>
    </location>
</feature>
<feature type="domain" description="Gp5/Type VI secretion system Vgr C-terminal trimerisation" evidence="4">
    <location>
        <begin position="458"/>
        <end position="568"/>
    </location>
</feature>
<evidence type="ECO:0000256" key="1">
    <source>
        <dbReference type="ARBA" id="ARBA00005558"/>
    </source>
</evidence>